<dbReference type="NCBIfam" id="TIGR04226">
    <property type="entry name" value="RrgB_K2N_iso_D2"/>
    <property type="match status" value="1"/>
</dbReference>
<dbReference type="SUPFAM" id="SSF53300">
    <property type="entry name" value="vWA-like"/>
    <property type="match status" value="1"/>
</dbReference>
<feature type="domain" description="VWFA" evidence="2">
    <location>
        <begin position="63"/>
        <end position="296"/>
    </location>
</feature>
<evidence type="ECO:0000259" key="2">
    <source>
        <dbReference type="PROSITE" id="PS50234"/>
    </source>
</evidence>
<dbReference type="SMART" id="SM00327">
    <property type="entry name" value="VWA"/>
    <property type="match status" value="1"/>
</dbReference>
<comment type="caution">
    <text evidence="3">The sequence shown here is derived from an EMBL/GenBank/DDBJ whole genome shotgun (WGS) entry which is preliminary data.</text>
</comment>
<organism evidence="3 4">
    <name type="scientific">Bacillus cereus BAG5X1-1</name>
    <dbReference type="NCBI Taxonomy" id="1053189"/>
    <lineage>
        <taxon>Bacteria</taxon>
        <taxon>Bacillati</taxon>
        <taxon>Bacillota</taxon>
        <taxon>Bacilli</taxon>
        <taxon>Bacillales</taxon>
        <taxon>Bacillaceae</taxon>
        <taxon>Bacillus</taxon>
        <taxon>Bacillus cereus group</taxon>
    </lineage>
</organism>
<dbReference type="EMBL" id="AHDJ01000079">
    <property type="protein sequence ID" value="EJQ35455.1"/>
    <property type="molecule type" value="Genomic_DNA"/>
</dbReference>
<evidence type="ECO:0000313" key="3">
    <source>
        <dbReference type="EMBL" id="EJQ35455.1"/>
    </source>
</evidence>
<dbReference type="AlphaFoldDB" id="J8A7G0"/>
<name>J8A7G0_BACCE</name>
<keyword evidence="1" id="KW-0732">Signal</keyword>
<feature type="chain" id="PRO_5003801567" description="VWFA domain-containing protein" evidence="1">
    <location>
        <begin position="31"/>
        <end position="616"/>
    </location>
</feature>
<sequence length="616" mass="67820">MSNRQSSRFKKIVASAMTATMLMNPLGALAEVDRDVSQTGHPCANEYEVTLKGNKVLGKDKIDLVLVQDQSGSFRGIWDDVKPFVADSVTELRSDVDRIQVSGFRGDRGIINPDGSEAATAGVDLETPLHQSLTGNVDSAIQAIQGMPVGGTTPTGHGITEALNQYEQAKGDTKDRKTVFMLVTDGAQNVREDGIMHLKEKMQGKHQADYFNDWESSTADMIAKAQQVKDKGYEFATVYWEDDSYFTRVLDDRKDSLVPLFHDRIKQTASNGLFFDVNTGNVADLGEAIRNVIRSVRKGLGDFIEDKVNENFEIVPGSFGGTIQPDKVSQEENKIHWDLSKVQGEFELSYKVKAKDSAKAKELIAQGSARIMDQDTAVKNVEVDVTPSQVCKPAINKTVSDGDEKDKLDLATLKERKEPFQYKVNVSFKDMQKSKQASIHDTLENVLEPTAVKLVDKNGKDVSSLGTAKIDGQKVTFEFVQQNGSVSYLTDNGYTLVIDAKIKEKANATELAKFIKEGGIPNKATLMINDKPYVSNVPKVTPPTEQPKVTKKVSDSDEKLVEKATLKAKNEAFVYDVTYNMGNGTGTWKEARLTDELVSVLEVKGAKLVDPEGKEI</sequence>
<dbReference type="RefSeq" id="WP_002107483.1">
    <property type="nucleotide sequence ID" value="NZ_JH792004.1"/>
</dbReference>
<gene>
    <name evidence="3" type="ORF">IEE_05532</name>
</gene>
<dbReference type="PROSITE" id="PS50234">
    <property type="entry name" value="VWFA"/>
    <property type="match status" value="1"/>
</dbReference>
<proteinExistence type="predicted"/>
<accession>J8A7G0</accession>
<dbReference type="Gene3D" id="3.40.50.410">
    <property type="entry name" value="von Willebrand factor, type A domain"/>
    <property type="match status" value="1"/>
</dbReference>
<feature type="non-terminal residue" evidence="3">
    <location>
        <position position="616"/>
    </location>
</feature>
<reference evidence="3 4" key="1">
    <citation type="submission" date="2012-04" db="EMBL/GenBank/DDBJ databases">
        <title>The Genome Sequence of Bacillus cereus BAG5X1-1.</title>
        <authorList>
            <consortium name="The Broad Institute Genome Sequencing Platform"/>
            <consortium name="The Broad Institute Genome Sequencing Center for Infectious Disease"/>
            <person name="Feldgarden M."/>
            <person name="Van der Auwera G.A."/>
            <person name="Mahillon J."/>
            <person name="Duprez V."/>
            <person name="Timmery S."/>
            <person name="Mattelet C."/>
            <person name="Dierick K."/>
            <person name="Sun M."/>
            <person name="Yu Z."/>
            <person name="Zhu L."/>
            <person name="Hu X."/>
            <person name="Shank E.B."/>
            <person name="Swiecicka I."/>
            <person name="Hansen B.M."/>
            <person name="Andrup L."/>
            <person name="Young S.K."/>
            <person name="Zeng Q."/>
            <person name="Gargeya S."/>
            <person name="Fitzgerald M."/>
            <person name="Haas B."/>
            <person name="Abouelleil A."/>
            <person name="Alvarado L."/>
            <person name="Arachchi H.M."/>
            <person name="Berlin A."/>
            <person name="Chapman S.B."/>
            <person name="Goldberg J."/>
            <person name="Griggs A."/>
            <person name="Gujja S."/>
            <person name="Hansen M."/>
            <person name="Howarth C."/>
            <person name="Imamovic A."/>
            <person name="Larimer J."/>
            <person name="McCowen C."/>
            <person name="Montmayeur A."/>
            <person name="Murphy C."/>
            <person name="Neiman D."/>
            <person name="Pearson M."/>
            <person name="Priest M."/>
            <person name="Roberts A."/>
            <person name="Saif S."/>
            <person name="Shea T."/>
            <person name="Sisk P."/>
            <person name="Sykes S."/>
            <person name="Wortman J."/>
            <person name="Nusbaum C."/>
            <person name="Birren B."/>
        </authorList>
    </citation>
    <scope>NUCLEOTIDE SEQUENCE [LARGE SCALE GENOMIC DNA]</scope>
    <source>
        <strain evidence="3 4">BAG5X1-1</strain>
    </source>
</reference>
<dbReference type="HOGENOM" id="CLU_443824_0_0_9"/>
<feature type="signal peptide" evidence="1">
    <location>
        <begin position="1"/>
        <end position="30"/>
    </location>
</feature>
<dbReference type="InterPro" id="IPR002035">
    <property type="entry name" value="VWF_A"/>
</dbReference>
<dbReference type="InterPro" id="IPR036465">
    <property type="entry name" value="vWFA_dom_sf"/>
</dbReference>
<dbReference type="Gene3D" id="2.60.40.740">
    <property type="match status" value="2"/>
</dbReference>
<evidence type="ECO:0000313" key="4">
    <source>
        <dbReference type="Proteomes" id="UP000006600"/>
    </source>
</evidence>
<evidence type="ECO:0000256" key="1">
    <source>
        <dbReference type="SAM" id="SignalP"/>
    </source>
</evidence>
<dbReference type="InterPro" id="IPR026466">
    <property type="entry name" value="Fim_isopep_form_D2_dom"/>
</dbReference>
<dbReference type="Proteomes" id="UP000006600">
    <property type="component" value="Unassembled WGS sequence"/>
</dbReference>
<protein>
    <recommendedName>
        <fullName evidence="2">VWFA domain-containing protein</fullName>
    </recommendedName>
</protein>